<evidence type="ECO:0000256" key="1">
    <source>
        <dbReference type="SAM" id="MobiDB-lite"/>
    </source>
</evidence>
<dbReference type="AlphaFoldDB" id="A0A138ZYX5"/>
<keyword evidence="3" id="KW-1185">Reference proteome</keyword>
<feature type="compositionally biased region" description="Pro residues" evidence="1">
    <location>
        <begin position="29"/>
        <end position="42"/>
    </location>
</feature>
<name>A0A138ZYX5_GONPJ</name>
<sequence length="757" mass="83139">MRPGRALAQATRLLLQASVSGNHSVPINPWNPPNSPPNPTPKISPLSSGDGYSPPVLFSSQPISLDTASPKKTDLTFFTSDPPQGDRDGNTDSTSKLNPATAQQMIGVHLYNVLTAYRELVNINMVPELGKKLERVVPTANPSPSGSRIPFEIKTLQTPERRAELLSRRLLFHFWKGVYEERPEDSFRDFELLGLNNTSQPTATQIDSTFEPIYPATPTVVHFKAALFACRILGRSKLAGRIIRSARDADGIDLDLPTVKLALEACLPDFNVAAINDILASFPPAEAVTDPFLAIYDVICQAREASGVILVSGGQADVDASLSIPSPLHLQLLETAFNRLSSLVESSSTVKHKGKLDVSFHLPIVQLISSLMPLSLHEAQRDEGLPGLPRKETVKCADMVAKAVSWTRSWPWVKRKEVIETALVQVAKHNVPSVVNDIWRTGVKGPLSEGCLQQVANFCARNGNVDLATLLLKHWLSESSPSIPQLFYLPILESFLRASPRPDWPRVLAFMCLISRTKDSIPYTTLKMFAYISGAASFSPRDYLLALDSALVGWMTSRLDPIHPLSVSAPRLGTGSHPLPSSALTLAILLHLRSGDPEGGFRVFETIPTNDLYSKVMETGNLESFLAASECAAKARNGKWGLAIAEAYLSNIPSNSFDHARSRTDFDVIHLCVTAMLDSTGAEEDYVDRAFTTWRKAIPEHFERRDRDLAETLVRTFAGRGDVERVTNILRVVRKAVGEDDYRLMVDALKAAKGRGF</sequence>
<dbReference type="Proteomes" id="UP000070544">
    <property type="component" value="Unassembled WGS sequence"/>
</dbReference>
<feature type="compositionally biased region" description="Polar residues" evidence="1">
    <location>
        <begin position="58"/>
        <end position="67"/>
    </location>
</feature>
<dbReference type="OrthoDB" id="10650126at2759"/>
<evidence type="ECO:0000313" key="3">
    <source>
        <dbReference type="Proteomes" id="UP000070544"/>
    </source>
</evidence>
<feature type="region of interest" description="Disordered" evidence="1">
    <location>
        <begin position="24"/>
        <end position="97"/>
    </location>
</feature>
<reference evidence="2 3" key="1">
    <citation type="journal article" date="2015" name="Genome Biol. Evol.">
        <title>Phylogenomic analyses indicate that early fungi evolved digesting cell walls of algal ancestors of land plants.</title>
        <authorList>
            <person name="Chang Y."/>
            <person name="Wang S."/>
            <person name="Sekimoto S."/>
            <person name="Aerts A.L."/>
            <person name="Choi C."/>
            <person name="Clum A."/>
            <person name="LaButti K.M."/>
            <person name="Lindquist E.A."/>
            <person name="Yee Ngan C."/>
            <person name="Ohm R.A."/>
            <person name="Salamov A.A."/>
            <person name="Grigoriev I.V."/>
            <person name="Spatafora J.W."/>
            <person name="Berbee M.L."/>
        </authorList>
    </citation>
    <scope>NUCLEOTIDE SEQUENCE [LARGE SCALE GENOMIC DNA]</scope>
    <source>
        <strain evidence="2 3">JEL478</strain>
    </source>
</reference>
<dbReference type="EMBL" id="KQ965857">
    <property type="protein sequence ID" value="KXS09618.1"/>
    <property type="molecule type" value="Genomic_DNA"/>
</dbReference>
<evidence type="ECO:0000313" key="2">
    <source>
        <dbReference type="EMBL" id="KXS09618.1"/>
    </source>
</evidence>
<accession>A0A138ZYX5</accession>
<protein>
    <submittedName>
        <fullName evidence="2">Uncharacterized protein</fullName>
    </submittedName>
</protein>
<proteinExistence type="predicted"/>
<gene>
    <name evidence="2" type="ORF">M427DRAFT_140679</name>
</gene>
<organism evidence="2 3">
    <name type="scientific">Gonapodya prolifera (strain JEL478)</name>
    <name type="common">Monoblepharis prolifera</name>
    <dbReference type="NCBI Taxonomy" id="1344416"/>
    <lineage>
        <taxon>Eukaryota</taxon>
        <taxon>Fungi</taxon>
        <taxon>Fungi incertae sedis</taxon>
        <taxon>Chytridiomycota</taxon>
        <taxon>Chytridiomycota incertae sedis</taxon>
        <taxon>Monoblepharidomycetes</taxon>
        <taxon>Monoblepharidales</taxon>
        <taxon>Gonapodyaceae</taxon>
        <taxon>Gonapodya</taxon>
    </lineage>
</organism>